<dbReference type="RefSeq" id="WP_078790198.1">
    <property type="nucleotide sequence ID" value="NZ_FUWR01000009.1"/>
</dbReference>
<dbReference type="InterPro" id="IPR006530">
    <property type="entry name" value="YD"/>
</dbReference>
<gene>
    <name evidence="3" type="ORF">SAMN02745119_01909</name>
</gene>
<name>A0A1T4PB29_9BACT</name>
<feature type="domain" description="Bacterial repeat" evidence="2">
    <location>
        <begin position="192"/>
        <end position="247"/>
    </location>
</feature>
<keyword evidence="4" id="KW-1185">Reference proteome</keyword>
<accession>A0A1T4PB29</accession>
<proteinExistence type="predicted"/>
<feature type="signal peptide" evidence="1">
    <location>
        <begin position="1"/>
        <end position="24"/>
    </location>
</feature>
<dbReference type="Proteomes" id="UP000190102">
    <property type="component" value="Unassembled WGS sequence"/>
</dbReference>
<reference evidence="4" key="1">
    <citation type="submission" date="2017-02" db="EMBL/GenBank/DDBJ databases">
        <authorList>
            <person name="Varghese N."/>
            <person name="Submissions S."/>
        </authorList>
    </citation>
    <scope>NUCLEOTIDE SEQUENCE [LARGE SCALE GENOMIC DNA]</scope>
    <source>
        <strain evidence="4">ATCC BAA-34</strain>
    </source>
</reference>
<feature type="chain" id="PRO_5012910847" evidence="1">
    <location>
        <begin position="25"/>
        <end position="331"/>
    </location>
</feature>
<evidence type="ECO:0000313" key="4">
    <source>
        <dbReference type="Proteomes" id="UP000190102"/>
    </source>
</evidence>
<dbReference type="OrthoDB" id="6244278at2"/>
<sequence length="331" mass="34565">MYKLFVAPFLVLLAYLVSFQTASAASVSYRYDNLNRLVGVTYDNGMSIGYSYDATGNFTRIARGTGGADVIPPVVTAFGLPAESNSLVVAINPFTATDNVAVTGYCVVQTNSPAGCSWSAIPPTSYTFASGTANGWYTLYAFARDAAGNSSAQYAADTQLNMPQKQLTVTIQGLYGGGGSVNSNPSGIACSSGTCSANYANGTQITLIPSANDASAFSSWSGDCSGTGNCEVSLITDKSATASFSLIPKARVAGIPYGTLSSAYQAVGDNGVLEAQSLVFVEDLSLNRNVVFTLMGGYFSDYNTFRTGYTTLQGRLTVGTGTIKIDRLIIK</sequence>
<evidence type="ECO:0000313" key="3">
    <source>
        <dbReference type="EMBL" id="SJZ88712.1"/>
    </source>
</evidence>
<organism evidence="3 4">
    <name type="scientific">Trichlorobacter thiogenes</name>
    <dbReference type="NCBI Taxonomy" id="115783"/>
    <lineage>
        <taxon>Bacteria</taxon>
        <taxon>Pseudomonadati</taxon>
        <taxon>Thermodesulfobacteriota</taxon>
        <taxon>Desulfuromonadia</taxon>
        <taxon>Geobacterales</taxon>
        <taxon>Geobacteraceae</taxon>
        <taxon>Trichlorobacter</taxon>
    </lineage>
</organism>
<protein>
    <submittedName>
        <fullName evidence="3">YD repeat-containing protein</fullName>
    </submittedName>
</protein>
<dbReference type="AlphaFoldDB" id="A0A1T4PB29"/>
<evidence type="ECO:0000256" key="1">
    <source>
        <dbReference type="SAM" id="SignalP"/>
    </source>
</evidence>
<dbReference type="NCBIfam" id="TIGR01643">
    <property type="entry name" value="YD_repeat_2x"/>
    <property type="match status" value="1"/>
</dbReference>
<dbReference type="InterPro" id="IPR044060">
    <property type="entry name" value="Bacterial_rp_domain"/>
</dbReference>
<dbReference type="STRING" id="115783.SAMN02745119_01909"/>
<dbReference type="EMBL" id="FUWR01000009">
    <property type="protein sequence ID" value="SJZ88712.1"/>
    <property type="molecule type" value="Genomic_DNA"/>
</dbReference>
<evidence type="ECO:0000259" key="2">
    <source>
        <dbReference type="Pfam" id="PF18998"/>
    </source>
</evidence>
<dbReference type="Gene3D" id="2.180.10.10">
    <property type="entry name" value="RHS repeat-associated core"/>
    <property type="match status" value="1"/>
</dbReference>
<keyword evidence="1" id="KW-0732">Signal</keyword>
<dbReference type="Pfam" id="PF18998">
    <property type="entry name" value="Flg_new_2"/>
    <property type="match status" value="1"/>
</dbReference>